<evidence type="ECO:0000313" key="2">
    <source>
        <dbReference type="Proteomes" id="UP000005442"/>
    </source>
</evidence>
<dbReference type="SUPFAM" id="SSF56112">
    <property type="entry name" value="Protein kinase-like (PK-like)"/>
    <property type="match status" value="1"/>
</dbReference>
<dbReference type="PANTHER" id="PTHR11012:SF30">
    <property type="entry name" value="PROTEIN KINASE-LIKE DOMAIN-CONTAINING"/>
    <property type="match status" value="1"/>
</dbReference>
<dbReference type="EMBL" id="CP003169">
    <property type="protein sequence ID" value="AEV76002.1"/>
    <property type="molecule type" value="Genomic_DNA"/>
</dbReference>
<reference evidence="1 2" key="1">
    <citation type="submission" date="2011-12" db="EMBL/GenBank/DDBJ databases">
        <title>Complete sequence of Mycobacterium rhodesiae NBB3.</title>
        <authorList>
            <consortium name="US DOE Joint Genome Institute"/>
            <person name="Lucas S."/>
            <person name="Han J."/>
            <person name="Lapidus A."/>
            <person name="Cheng J.-F."/>
            <person name="Goodwin L."/>
            <person name="Pitluck S."/>
            <person name="Peters L."/>
            <person name="Mikhailova N."/>
            <person name="Gu W."/>
            <person name="Detter J.C."/>
            <person name="Han C."/>
            <person name="Tapia R."/>
            <person name="Land M."/>
            <person name="Hauser L."/>
            <person name="Kyrpides N."/>
            <person name="Ivanova N."/>
            <person name="Pagani I."/>
            <person name="Mattes T."/>
            <person name="Holmes A."/>
            <person name="Rutledge P."/>
            <person name="Paulsen I."/>
            <person name="Coleman N."/>
            <person name="Woyke T."/>
        </authorList>
    </citation>
    <scope>NUCLEOTIDE SEQUENCE [LARGE SCALE GENOMIC DNA]</scope>
    <source>
        <strain evidence="1 2">NBB3</strain>
    </source>
</reference>
<dbReference type="Proteomes" id="UP000005442">
    <property type="component" value="Chromosome"/>
</dbReference>
<name>G8RJR1_MYCRN</name>
<dbReference type="AlphaFoldDB" id="G8RJR1"/>
<accession>G8RJR1</accession>
<dbReference type="Pfam" id="PF02958">
    <property type="entry name" value="EcKL"/>
    <property type="match status" value="1"/>
</dbReference>
<dbReference type="InterPro" id="IPR011009">
    <property type="entry name" value="Kinase-like_dom_sf"/>
</dbReference>
<dbReference type="eggNOG" id="COG3178">
    <property type="taxonomic scope" value="Bacteria"/>
</dbReference>
<sequence>MSLIPDDPSSITTEWLSEVLGADVVTCKVEQIAVGVGLLGRLFRVHLEGGPEVPATVIVKLPTLDMRARVNLCEAAEFYLREVRFYQEVGAANPLSPAHPYYAAFDDATHDFVLVMEDLGRLRNADQIVGCSPADAETVVDGIARHHAHWWDNDRLAALTWLHAYNTEPFSTVVADAYAAAWPGFVERVGYDMSAALRAFGERMPSLMPWYLAEICRPPWTFLHGDLRLDQLFFAVGPEDAPVRALDWQITSKGRGAFDLAYFLSQSLTAETRRNCEDDLVDRYAGRLGECGIDYPRAELRRDYRLTTAWCFIYPVIGSGQIEIANDRQLALLRTMFRGSATAIEDHDALSLHPD</sequence>
<dbReference type="KEGG" id="mrh:MycrhN_5533"/>
<dbReference type="RefSeq" id="WP_014213741.1">
    <property type="nucleotide sequence ID" value="NC_016604.1"/>
</dbReference>
<protein>
    <recommendedName>
        <fullName evidence="3">Phosphotransferase</fullName>
    </recommendedName>
</protein>
<keyword evidence="2" id="KW-1185">Reference proteome</keyword>
<evidence type="ECO:0000313" key="1">
    <source>
        <dbReference type="EMBL" id="AEV76002.1"/>
    </source>
</evidence>
<dbReference type="PANTHER" id="PTHR11012">
    <property type="entry name" value="PROTEIN KINASE-LIKE DOMAIN-CONTAINING"/>
    <property type="match status" value="1"/>
</dbReference>
<dbReference type="PATRIC" id="fig|710685.3.peg.5554"/>
<proteinExistence type="predicted"/>
<organism evidence="1 2">
    <name type="scientific">Mycolicibacterium rhodesiae (strain NBB3)</name>
    <name type="common">Mycobacterium rhodesiae</name>
    <dbReference type="NCBI Taxonomy" id="710685"/>
    <lineage>
        <taxon>Bacteria</taxon>
        <taxon>Bacillati</taxon>
        <taxon>Actinomycetota</taxon>
        <taxon>Actinomycetes</taxon>
        <taxon>Mycobacteriales</taxon>
        <taxon>Mycobacteriaceae</taxon>
        <taxon>Mycolicibacterium</taxon>
    </lineage>
</organism>
<dbReference type="HOGENOM" id="CLU_061751_0_0_11"/>
<dbReference type="STRING" id="710685.MycrhN_5533"/>
<dbReference type="Gene3D" id="3.90.1200.10">
    <property type="match status" value="1"/>
</dbReference>
<gene>
    <name evidence="1" type="ordered locus">MycrhN_5533</name>
</gene>
<dbReference type="OrthoDB" id="115252at2"/>
<dbReference type="InterPro" id="IPR004119">
    <property type="entry name" value="EcKL"/>
</dbReference>
<evidence type="ECO:0008006" key="3">
    <source>
        <dbReference type="Google" id="ProtNLM"/>
    </source>
</evidence>